<dbReference type="PANTHER" id="PTHR36435:SF1">
    <property type="entry name" value="CAAX AMINO TERMINAL PROTEASE FAMILY PROTEIN"/>
    <property type="match status" value="1"/>
</dbReference>
<keyword evidence="4" id="KW-1185">Reference proteome</keyword>
<feature type="transmembrane region" description="Helical" evidence="1">
    <location>
        <begin position="173"/>
        <end position="192"/>
    </location>
</feature>
<dbReference type="AlphaFoldDB" id="A0A0W1SAL4"/>
<reference evidence="3 4" key="1">
    <citation type="submission" date="2015-12" db="EMBL/GenBank/DDBJ databases">
        <title>Haloferax profundi sp. nov. isolated from the Discovery deep brine-seawater interface in the Red Sea.</title>
        <authorList>
            <person name="Zhang G."/>
            <person name="Stingl U."/>
            <person name="Rashid M."/>
        </authorList>
    </citation>
    <scope>NUCLEOTIDE SEQUENCE [LARGE SCALE GENOMIC DNA]</scope>
    <source>
        <strain evidence="3 4">SB29</strain>
    </source>
</reference>
<feature type="transmembrane region" description="Helical" evidence="1">
    <location>
        <begin position="141"/>
        <end position="161"/>
    </location>
</feature>
<protein>
    <recommendedName>
        <fullName evidence="2">CAAX prenyl protease 2/Lysostaphin resistance protein A-like domain-containing protein</fullName>
    </recommendedName>
</protein>
<proteinExistence type="predicted"/>
<dbReference type="GO" id="GO:0080120">
    <property type="term" value="P:CAAX-box protein maturation"/>
    <property type="evidence" value="ECO:0007669"/>
    <property type="project" value="UniProtKB-ARBA"/>
</dbReference>
<feature type="transmembrane region" description="Helical" evidence="1">
    <location>
        <begin position="60"/>
        <end position="88"/>
    </location>
</feature>
<keyword evidence="1" id="KW-0812">Transmembrane</keyword>
<sequence>MSTAVDTPSTPQPTTVARIRAVIVALAIVAAAILLGVVLTIAAFVPVVALGVQFDPSGSLFLVASLIPSQLAFAIVGVLVVVVLLGGVSVRVPTRDDVKWVGIGLVASFTAVGLLVVASTIVDLSPIQSVVGEAGSVDPTIFVVLALLSIFVIAPAEEVLFRGAVQGRLRETFGPAAGIGLASAIFASLHAFNFVGGGWIILVPLSALFLVGAVFGYVYERTQNLAVPIVVHGLYNATLFLSSFVVG</sequence>
<feature type="transmembrane region" description="Helical" evidence="1">
    <location>
        <begin position="225"/>
        <end position="246"/>
    </location>
</feature>
<dbReference type="OrthoDB" id="275779at2157"/>
<gene>
    <name evidence="3" type="ORF">AUR66_01610</name>
</gene>
<feature type="transmembrane region" description="Helical" evidence="1">
    <location>
        <begin position="100"/>
        <end position="121"/>
    </location>
</feature>
<keyword evidence="1" id="KW-1133">Transmembrane helix</keyword>
<dbReference type="RefSeq" id="WP_058572753.1">
    <property type="nucleotide sequence ID" value="NZ_LOPV01000340.1"/>
</dbReference>
<organism evidence="3 4">
    <name type="scientific">Haloferax profundi</name>
    <dbReference type="NCBI Taxonomy" id="1544718"/>
    <lineage>
        <taxon>Archaea</taxon>
        <taxon>Methanobacteriati</taxon>
        <taxon>Methanobacteriota</taxon>
        <taxon>Stenosarchaea group</taxon>
        <taxon>Halobacteria</taxon>
        <taxon>Halobacteriales</taxon>
        <taxon>Haloferacaceae</taxon>
        <taxon>Haloferax</taxon>
    </lineage>
</organism>
<comment type="caution">
    <text evidence="3">The sequence shown here is derived from an EMBL/GenBank/DDBJ whole genome shotgun (WGS) entry which is preliminary data.</text>
</comment>
<feature type="domain" description="CAAX prenyl protease 2/Lysostaphin resistance protein A-like" evidence="2">
    <location>
        <begin position="142"/>
        <end position="237"/>
    </location>
</feature>
<evidence type="ECO:0000256" key="1">
    <source>
        <dbReference type="SAM" id="Phobius"/>
    </source>
</evidence>
<evidence type="ECO:0000259" key="2">
    <source>
        <dbReference type="Pfam" id="PF02517"/>
    </source>
</evidence>
<dbReference type="InterPro" id="IPR052710">
    <property type="entry name" value="CAAX_protease"/>
</dbReference>
<keyword evidence="1" id="KW-0472">Membrane</keyword>
<evidence type="ECO:0000313" key="3">
    <source>
        <dbReference type="EMBL" id="KTG22989.1"/>
    </source>
</evidence>
<dbReference type="InterPro" id="IPR003675">
    <property type="entry name" value="Rce1/LyrA-like_dom"/>
</dbReference>
<feature type="transmembrane region" description="Helical" evidence="1">
    <location>
        <begin position="21"/>
        <end position="54"/>
    </location>
</feature>
<dbReference type="EMBL" id="LOPV01000340">
    <property type="protein sequence ID" value="KTG22989.1"/>
    <property type="molecule type" value="Genomic_DNA"/>
</dbReference>
<name>A0A0W1SAL4_9EURY</name>
<dbReference type="PANTHER" id="PTHR36435">
    <property type="entry name" value="SLR1288 PROTEIN"/>
    <property type="match status" value="1"/>
</dbReference>
<accession>A0A0W1SAL4</accession>
<dbReference type="Proteomes" id="UP000053157">
    <property type="component" value="Unassembled WGS sequence"/>
</dbReference>
<dbReference type="GO" id="GO:0004175">
    <property type="term" value="F:endopeptidase activity"/>
    <property type="evidence" value="ECO:0007669"/>
    <property type="project" value="UniProtKB-ARBA"/>
</dbReference>
<feature type="transmembrane region" description="Helical" evidence="1">
    <location>
        <begin position="198"/>
        <end position="218"/>
    </location>
</feature>
<dbReference type="Pfam" id="PF02517">
    <property type="entry name" value="Rce1-like"/>
    <property type="match status" value="1"/>
</dbReference>
<evidence type="ECO:0000313" key="4">
    <source>
        <dbReference type="Proteomes" id="UP000053157"/>
    </source>
</evidence>